<proteinExistence type="predicted"/>
<comment type="caution">
    <text evidence="1">The sequence shown here is derived from an EMBL/GenBank/DDBJ whole genome shotgun (WGS) entry which is preliminary data.</text>
</comment>
<dbReference type="AlphaFoldDB" id="A0A5M3XTF2"/>
<name>A0A5M3XTF2_9ACTN</name>
<organism evidence="1 2">
    <name type="scientific">Acrocarpospora pleiomorpha</name>
    <dbReference type="NCBI Taxonomy" id="90975"/>
    <lineage>
        <taxon>Bacteria</taxon>
        <taxon>Bacillati</taxon>
        <taxon>Actinomycetota</taxon>
        <taxon>Actinomycetes</taxon>
        <taxon>Streptosporangiales</taxon>
        <taxon>Streptosporangiaceae</taxon>
        <taxon>Acrocarpospora</taxon>
    </lineage>
</organism>
<dbReference type="Proteomes" id="UP000377595">
    <property type="component" value="Unassembled WGS sequence"/>
</dbReference>
<gene>
    <name evidence="1" type="ORF">Aple_074730</name>
</gene>
<protein>
    <submittedName>
        <fullName evidence="1">Uncharacterized protein</fullName>
    </submittedName>
</protein>
<sequence length="104" mass="11902">MGLIPVQPRARHHWTVEQARVCFDRLVPDAISGQLMVARHPRRGTFNQAEPVNVQELDTGRVQLWLGHRLMLGRHRFTMRLKPVWRASGRCGVGRIMPTSGEGR</sequence>
<accession>A0A5M3XTF2</accession>
<evidence type="ECO:0000313" key="1">
    <source>
        <dbReference type="EMBL" id="GES24574.1"/>
    </source>
</evidence>
<reference evidence="1 2" key="1">
    <citation type="submission" date="2019-10" db="EMBL/GenBank/DDBJ databases">
        <title>Whole genome shotgun sequence of Acrocarpospora pleiomorpha NBRC 16267.</title>
        <authorList>
            <person name="Ichikawa N."/>
            <person name="Kimura A."/>
            <person name="Kitahashi Y."/>
            <person name="Komaki H."/>
            <person name="Oguchi A."/>
        </authorList>
    </citation>
    <scope>NUCLEOTIDE SEQUENCE [LARGE SCALE GENOMIC DNA]</scope>
    <source>
        <strain evidence="1 2">NBRC 16267</strain>
    </source>
</reference>
<evidence type="ECO:0000313" key="2">
    <source>
        <dbReference type="Proteomes" id="UP000377595"/>
    </source>
</evidence>
<keyword evidence="2" id="KW-1185">Reference proteome</keyword>
<dbReference type="EMBL" id="BLAF01000053">
    <property type="protein sequence ID" value="GES24574.1"/>
    <property type="molecule type" value="Genomic_DNA"/>
</dbReference>